<comment type="caution">
    <text evidence="2">The sequence shown here is derived from an EMBL/GenBank/DDBJ whole genome shotgun (WGS) entry which is preliminary data.</text>
</comment>
<evidence type="ECO:0008006" key="4">
    <source>
        <dbReference type="Google" id="ProtNLM"/>
    </source>
</evidence>
<name>A0A544XBX3_9ACTN</name>
<protein>
    <recommendedName>
        <fullName evidence="4">Trypsin-like serine protease</fullName>
    </recommendedName>
</protein>
<feature type="non-terminal residue" evidence="2">
    <location>
        <position position="1"/>
    </location>
</feature>
<gene>
    <name evidence="2" type="ORF">FLX08_40240</name>
</gene>
<reference evidence="2 3" key="1">
    <citation type="submission" date="2019-07" db="EMBL/GenBank/DDBJ databases">
        <title>Microbispora hainanensis DSM 45428.</title>
        <authorList>
            <person name="Thawai C."/>
        </authorList>
    </citation>
    <scope>NUCLEOTIDE SEQUENCE [LARGE SCALE GENOMIC DNA]</scope>
    <source>
        <strain evidence="2 3">DSM 45428</strain>
    </source>
</reference>
<accession>A0A544XBX3</accession>
<organism evidence="2 3">
    <name type="scientific">Microbispora hainanensis</name>
    <dbReference type="NCBI Taxonomy" id="568844"/>
    <lineage>
        <taxon>Bacteria</taxon>
        <taxon>Bacillati</taxon>
        <taxon>Actinomycetota</taxon>
        <taxon>Actinomycetes</taxon>
        <taxon>Streptosporangiales</taxon>
        <taxon>Streptosporangiaceae</taxon>
        <taxon>Microbispora</taxon>
    </lineage>
</organism>
<dbReference type="Proteomes" id="UP000316541">
    <property type="component" value="Unassembled WGS sequence"/>
</dbReference>
<sequence>NLPKTTGKVFFIGADHKPHWCSATSVQSQYKNLVATAGHCVYDTKSNATTLDKWVFIPGYYEGKTPWGIYVGKTAYTHYDYSVYEDGDRDYAFVTVYNGV</sequence>
<dbReference type="AlphaFoldDB" id="A0A544XBX3"/>
<dbReference type="InterPro" id="IPR050966">
    <property type="entry name" value="Glutamyl_endopeptidase"/>
</dbReference>
<keyword evidence="1" id="KW-0732">Signal</keyword>
<dbReference type="InterPro" id="IPR043504">
    <property type="entry name" value="Peptidase_S1_PA_chymotrypsin"/>
</dbReference>
<dbReference type="EMBL" id="VIRM01000228">
    <property type="protein sequence ID" value="TQS01962.1"/>
    <property type="molecule type" value="Genomic_DNA"/>
</dbReference>
<dbReference type="PANTHER" id="PTHR15462">
    <property type="entry name" value="SERINE PROTEASE"/>
    <property type="match status" value="1"/>
</dbReference>
<evidence type="ECO:0000313" key="3">
    <source>
        <dbReference type="Proteomes" id="UP000316541"/>
    </source>
</evidence>
<dbReference type="Gene3D" id="2.40.10.10">
    <property type="entry name" value="Trypsin-like serine proteases"/>
    <property type="match status" value="1"/>
</dbReference>
<feature type="non-terminal residue" evidence="2">
    <location>
        <position position="100"/>
    </location>
</feature>
<evidence type="ECO:0000313" key="2">
    <source>
        <dbReference type="EMBL" id="TQS01962.1"/>
    </source>
</evidence>
<evidence type="ECO:0000256" key="1">
    <source>
        <dbReference type="ARBA" id="ARBA00022729"/>
    </source>
</evidence>
<proteinExistence type="predicted"/>
<dbReference type="InterPro" id="IPR009003">
    <property type="entry name" value="Peptidase_S1_PA"/>
</dbReference>
<dbReference type="RefSeq" id="WP_425280673.1">
    <property type="nucleotide sequence ID" value="NZ_VIRM01000228.1"/>
</dbReference>
<dbReference type="SUPFAM" id="SSF50494">
    <property type="entry name" value="Trypsin-like serine proteases"/>
    <property type="match status" value="1"/>
</dbReference>